<dbReference type="eggNOG" id="ENOG5033FB2">
    <property type="taxonomic scope" value="Bacteria"/>
</dbReference>
<dbReference type="STRING" id="1189612.A33Q_4694"/>
<name>S2D2N4_INDAL</name>
<protein>
    <submittedName>
        <fullName evidence="1">Uncharacterized protein</fullName>
    </submittedName>
</protein>
<gene>
    <name evidence="1" type="ORF">A33Q_4694</name>
</gene>
<evidence type="ECO:0000313" key="2">
    <source>
        <dbReference type="Proteomes" id="UP000006073"/>
    </source>
</evidence>
<evidence type="ECO:0000313" key="1">
    <source>
        <dbReference type="EMBL" id="EOZ91305.1"/>
    </source>
</evidence>
<keyword evidence="2" id="KW-1185">Reference proteome</keyword>
<dbReference type="OrthoDB" id="9958487at2"/>
<dbReference type="EMBL" id="ALWO02000056">
    <property type="protein sequence ID" value="EOZ91305.1"/>
    <property type="molecule type" value="Genomic_DNA"/>
</dbReference>
<dbReference type="Proteomes" id="UP000006073">
    <property type="component" value="Unassembled WGS sequence"/>
</dbReference>
<sequence length="196" mass="23613">MIDLKLKSNIEDLKEDLDALLFQIETKGKIRSNEIDSSIKFLFEKHFFNSDSFLENNYHSFKHSTFVGIWYHGMEETNEEKQRQLENERNNRVNFLVHFLRLIPFVNAFHRKKSDFRNRTDGFSNLAFYFLLKLAELDPEYFFPIEWILFAEGIEISNKLKDDLNKFLLEKELVEQDIHSDFRISYKGRLFIEKNP</sequence>
<comment type="caution">
    <text evidence="1">The sequence shown here is derived from an EMBL/GenBank/DDBJ whole genome shotgun (WGS) entry which is preliminary data.</text>
</comment>
<dbReference type="AlphaFoldDB" id="S2D2N4"/>
<organism evidence="1 2">
    <name type="scientific">Indibacter alkaliphilus (strain CCUG 57479 / KCTC 22604 / LW1)</name>
    <dbReference type="NCBI Taxonomy" id="1189612"/>
    <lineage>
        <taxon>Bacteria</taxon>
        <taxon>Pseudomonadati</taxon>
        <taxon>Bacteroidota</taxon>
        <taxon>Cytophagia</taxon>
        <taxon>Cytophagales</taxon>
        <taxon>Cyclobacteriaceae</taxon>
    </lineage>
</organism>
<proteinExistence type="predicted"/>
<dbReference type="RefSeq" id="WP_009036372.1">
    <property type="nucleotide sequence ID" value="NZ_ALWO02000056.1"/>
</dbReference>
<accession>S2D2N4</accession>
<reference evidence="1 2" key="1">
    <citation type="journal article" date="2013" name="Genome Announc.">
        <title>Draft Genome Sequence of Indibacter alkaliphilus Strain LW1T, Isolated from Lonar Lake, a Haloalkaline Lake in the Buldana District of Maharashtra, India.</title>
        <authorList>
            <person name="Singh A."/>
            <person name="Kumar Jangir P."/>
            <person name="Sharma R."/>
            <person name="Singh A."/>
            <person name="Kumar Pinnaka A."/>
            <person name="Shivaji S."/>
        </authorList>
    </citation>
    <scope>NUCLEOTIDE SEQUENCE [LARGE SCALE GENOMIC DNA]</scope>
    <source>
        <strain evidence="2">CCUG 57479 / KCTC 22604 / LW1</strain>
    </source>
</reference>